<proteinExistence type="predicted"/>
<dbReference type="OrthoDB" id="41390at2"/>
<evidence type="ECO:0000313" key="7">
    <source>
        <dbReference type="EMBL" id="OXM63999.1"/>
    </source>
</evidence>
<dbReference type="GO" id="GO:0005829">
    <property type="term" value="C:cytosol"/>
    <property type="evidence" value="ECO:0007669"/>
    <property type="project" value="TreeGrafter"/>
</dbReference>
<sequence>MDDIVHDHPTPSDETQVQEHAWPTGSFLARLATSVRSDLLDQGAKRVYRPGAHLIHEGDLSTYVMVLTKGMAKVTAATPEGHVTLLSIRVAGDIVGELAPIGDAPRNATVTAATEVHAVVITGDTFVGFLGRHPIVSLEMMRVISEKLRSATRVRVATGGYPVAARLAQVIRELGDSYGTVSESMITISIPLAQAELAALVGSSDAAVHKALQQLRHDGVIKTGYRQLHILDRARLADIADQVIPAAGVADRRATTPESPPRRGSQARRRDKASNTGE</sequence>
<dbReference type="GO" id="GO:0003700">
    <property type="term" value="F:DNA-binding transcription factor activity"/>
    <property type="evidence" value="ECO:0007669"/>
    <property type="project" value="TreeGrafter"/>
</dbReference>
<dbReference type="PANTHER" id="PTHR24567:SF74">
    <property type="entry name" value="HTH-TYPE TRANSCRIPTIONAL REGULATOR ARCR"/>
    <property type="match status" value="1"/>
</dbReference>
<dbReference type="SMART" id="SM00100">
    <property type="entry name" value="cNMP"/>
    <property type="match status" value="1"/>
</dbReference>
<dbReference type="PROSITE" id="PS51063">
    <property type="entry name" value="HTH_CRP_2"/>
    <property type="match status" value="1"/>
</dbReference>
<dbReference type="InterPro" id="IPR050397">
    <property type="entry name" value="Env_Response_Regulators"/>
</dbReference>
<evidence type="ECO:0000259" key="6">
    <source>
        <dbReference type="PROSITE" id="PS51063"/>
    </source>
</evidence>
<dbReference type="GO" id="GO:0003677">
    <property type="term" value="F:DNA binding"/>
    <property type="evidence" value="ECO:0007669"/>
    <property type="project" value="UniProtKB-KW"/>
</dbReference>
<feature type="region of interest" description="Disordered" evidence="4">
    <location>
        <begin position="1"/>
        <end position="20"/>
    </location>
</feature>
<dbReference type="InterPro" id="IPR036388">
    <property type="entry name" value="WH-like_DNA-bd_sf"/>
</dbReference>
<dbReference type="InterPro" id="IPR000595">
    <property type="entry name" value="cNMP-bd_dom"/>
</dbReference>
<accession>A0A229SZT5</accession>
<comment type="caution">
    <text evidence="7">The sequence shown here is derived from an EMBL/GenBank/DDBJ whole genome shotgun (WGS) entry which is preliminary data.</text>
</comment>
<name>A0A229SZT5_9PSEU</name>
<dbReference type="Proteomes" id="UP000215199">
    <property type="component" value="Unassembled WGS sequence"/>
</dbReference>
<protein>
    <submittedName>
        <fullName evidence="7">Transcriptional regulator</fullName>
    </submittedName>
</protein>
<keyword evidence="3" id="KW-0804">Transcription</keyword>
<evidence type="ECO:0000259" key="5">
    <source>
        <dbReference type="PROSITE" id="PS50042"/>
    </source>
</evidence>
<evidence type="ECO:0000313" key="8">
    <source>
        <dbReference type="Proteomes" id="UP000215199"/>
    </source>
</evidence>
<dbReference type="InterPro" id="IPR014710">
    <property type="entry name" value="RmlC-like_jellyroll"/>
</dbReference>
<evidence type="ECO:0000256" key="3">
    <source>
        <dbReference type="ARBA" id="ARBA00023163"/>
    </source>
</evidence>
<dbReference type="CDD" id="cd00038">
    <property type="entry name" value="CAP_ED"/>
    <property type="match status" value="1"/>
</dbReference>
<dbReference type="InterPro" id="IPR012318">
    <property type="entry name" value="HTH_CRP"/>
</dbReference>
<dbReference type="RefSeq" id="WP_093950369.1">
    <property type="nucleotide sequence ID" value="NZ_NMUL01000030.1"/>
</dbReference>
<organism evidence="7 8">
    <name type="scientific">Amycolatopsis vastitatis</name>
    <dbReference type="NCBI Taxonomy" id="1905142"/>
    <lineage>
        <taxon>Bacteria</taxon>
        <taxon>Bacillati</taxon>
        <taxon>Actinomycetota</taxon>
        <taxon>Actinomycetes</taxon>
        <taxon>Pseudonocardiales</taxon>
        <taxon>Pseudonocardiaceae</taxon>
        <taxon>Amycolatopsis</taxon>
    </lineage>
</organism>
<dbReference type="Pfam" id="PF00027">
    <property type="entry name" value="cNMP_binding"/>
    <property type="match status" value="1"/>
</dbReference>
<keyword evidence="1" id="KW-0805">Transcription regulation</keyword>
<dbReference type="SUPFAM" id="SSF51206">
    <property type="entry name" value="cAMP-binding domain-like"/>
    <property type="match status" value="1"/>
</dbReference>
<feature type="compositionally biased region" description="Basic and acidic residues" evidence="4">
    <location>
        <begin position="1"/>
        <end position="11"/>
    </location>
</feature>
<dbReference type="InterPro" id="IPR018490">
    <property type="entry name" value="cNMP-bd_dom_sf"/>
</dbReference>
<dbReference type="PANTHER" id="PTHR24567">
    <property type="entry name" value="CRP FAMILY TRANSCRIPTIONAL REGULATORY PROTEIN"/>
    <property type="match status" value="1"/>
</dbReference>
<evidence type="ECO:0000256" key="1">
    <source>
        <dbReference type="ARBA" id="ARBA00023015"/>
    </source>
</evidence>
<evidence type="ECO:0000256" key="4">
    <source>
        <dbReference type="SAM" id="MobiDB-lite"/>
    </source>
</evidence>
<dbReference type="EMBL" id="NMUL01000030">
    <property type="protein sequence ID" value="OXM63999.1"/>
    <property type="molecule type" value="Genomic_DNA"/>
</dbReference>
<gene>
    <name evidence="7" type="ORF">CF165_26950</name>
</gene>
<dbReference type="Gene3D" id="2.60.120.10">
    <property type="entry name" value="Jelly Rolls"/>
    <property type="match status" value="1"/>
</dbReference>
<feature type="domain" description="HTH crp-type" evidence="6">
    <location>
        <begin position="161"/>
        <end position="234"/>
    </location>
</feature>
<feature type="domain" description="Cyclic nucleotide-binding" evidence="5">
    <location>
        <begin position="27"/>
        <end position="147"/>
    </location>
</feature>
<keyword evidence="8" id="KW-1185">Reference proteome</keyword>
<feature type="region of interest" description="Disordered" evidence="4">
    <location>
        <begin position="249"/>
        <end position="278"/>
    </location>
</feature>
<dbReference type="SMART" id="SM00419">
    <property type="entry name" value="HTH_CRP"/>
    <property type="match status" value="1"/>
</dbReference>
<dbReference type="Gene3D" id="1.10.10.10">
    <property type="entry name" value="Winged helix-like DNA-binding domain superfamily/Winged helix DNA-binding domain"/>
    <property type="match status" value="1"/>
</dbReference>
<dbReference type="SUPFAM" id="SSF46785">
    <property type="entry name" value="Winged helix' DNA-binding domain"/>
    <property type="match status" value="1"/>
</dbReference>
<dbReference type="AlphaFoldDB" id="A0A229SZT5"/>
<reference evidence="8" key="1">
    <citation type="submission" date="2017-07" db="EMBL/GenBank/DDBJ databases">
        <title>Comparative genome mining reveals phylogenetic distribution patterns of secondary metabolites in Amycolatopsis.</title>
        <authorList>
            <person name="Adamek M."/>
            <person name="Alanjary M."/>
            <person name="Sales-Ortells H."/>
            <person name="Goodfellow M."/>
            <person name="Bull A.T."/>
            <person name="Kalinowski J."/>
            <person name="Ziemert N."/>
        </authorList>
    </citation>
    <scope>NUCLEOTIDE SEQUENCE [LARGE SCALE GENOMIC DNA]</scope>
    <source>
        <strain evidence="8">H5</strain>
    </source>
</reference>
<evidence type="ECO:0000256" key="2">
    <source>
        <dbReference type="ARBA" id="ARBA00023125"/>
    </source>
</evidence>
<dbReference type="InterPro" id="IPR036390">
    <property type="entry name" value="WH_DNA-bd_sf"/>
</dbReference>
<keyword evidence="2" id="KW-0238">DNA-binding</keyword>
<dbReference type="Pfam" id="PF13545">
    <property type="entry name" value="HTH_Crp_2"/>
    <property type="match status" value="1"/>
</dbReference>
<dbReference type="PROSITE" id="PS50042">
    <property type="entry name" value="CNMP_BINDING_3"/>
    <property type="match status" value="1"/>
</dbReference>